<feature type="domain" description="G-patch" evidence="3">
    <location>
        <begin position="123"/>
        <end position="168"/>
    </location>
</feature>
<feature type="region of interest" description="Disordered" evidence="2">
    <location>
        <begin position="611"/>
        <end position="630"/>
    </location>
</feature>
<dbReference type="Pfam" id="PF01585">
    <property type="entry name" value="G-patch"/>
    <property type="match status" value="1"/>
</dbReference>
<reference evidence="4 5" key="1">
    <citation type="journal article" date="2012" name="MBio">
        <title>Comparative genome analysis of three eukaryotic parasites with differing abilities to transform leukocytes reveals key mediators of Theileria-induced leukocyte transformation.</title>
        <authorList>
            <person name="Hayashida K."/>
            <person name="Hara Y."/>
            <person name="Abe T."/>
            <person name="Yamasaki C."/>
            <person name="Toyoda A."/>
            <person name="Kosuge T."/>
            <person name="Suzuki Y."/>
            <person name="Sato Y."/>
            <person name="Kawashima S."/>
            <person name="Katayama T."/>
            <person name="Wakaguri H."/>
            <person name="Inoue N."/>
            <person name="Homma K."/>
            <person name="Tada-Umezaki M."/>
            <person name="Yagi Y."/>
            <person name="Fujii Y."/>
            <person name="Habara T."/>
            <person name="Kanehisa M."/>
            <person name="Watanabe H."/>
            <person name="Ito K."/>
            <person name="Gojobori T."/>
            <person name="Sugawara H."/>
            <person name="Imanishi T."/>
            <person name="Weir W."/>
            <person name="Gardner M."/>
            <person name="Pain A."/>
            <person name="Shiels B."/>
            <person name="Hattori M."/>
            <person name="Nene V."/>
            <person name="Sugimoto C."/>
        </authorList>
    </citation>
    <scope>NUCLEOTIDE SEQUENCE [LARGE SCALE GENOMIC DNA]</scope>
    <source>
        <strain evidence="4 5">Shintoku</strain>
    </source>
</reference>
<evidence type="ECO:0000259" key="3">
    <source>
        <dbReference type="PROSITE" id="PS50174"/>
    </source>
</evidence>
<keyword evidence="5" id="KW-1185">Reference proteome</keyword>
<dbReference type="VEuPathDB" id="PiroplasmaDB:TOT_010000627"/>
<feature type="compositionally biased region" description="Polar residues" evidence="2">
    <location>
        <begin position="9"/>
        <end position="28"/>
    </location>
</feature>
<dbReference type="Proteomes" id="UP000003786">
    <property type="component" value="Chromosome 1"/>
</dbReference>
<protein>
    <recommendedName>
        <fullName evidence="3">G-patch domain-containing protein</fullName>
    </recommendedName>
</protein>
<evidence type="ECO:0000313" key="5">
    <source>
        <dbReference type="Proteomes" id="UP000003786"/>
    </source>
</evidence>
<feature type="compositionally biased region" description="Acidic residues" evidence="2">
    <location>
        <begin position="616"/>
        <end position="628"/>
    </location>
</feature>
<evidence type="ECO:0000256" key="1">
    <source>
        <dbReference type="SAM" id="Coils"/>
    </source>
</evidence>
<feature type="region of interest" description="Disordered" evidence="2">
    <location>
        <begin position="1"/>
        <end position="38"/>
    </location>
</feature>
<dbReference type="GeneID" id="20713522"/>
<keyword evidence="1" id="KW-0175">Coiled coil</keyword>
<accession>J4C2R8</accession>
<sequence length="693" mass="81993">MANNRRKGTSSLGFVSGGTLNVSKVDSSINEDDETPENKEILEDSDVELNSDEDFISNIINYDDYIVVDDEEEDYEGNEEYNREIMSKQVQFQNKRSRRYSRYESREKEESEMGYNEDNIQKMYGKGLNMLKKMGYKGGALGRDGKGLVKPLLFTTNKTKDNVTYKIERSETYETTESGERVGKEMNWLTQLENIYKELVDKNETIKKNKRELETNNVKLGAEIKQIKEQIRKKAKKLETIKLIKPTIVYNYKEYILLLDETNLQGIVVKKLLVLLNSLNQLKVNNKLYKTAIKLTFKKVFIPEYYNNIEDYRKVFESLPTINKYYRNKYNSEYDEDEKGYMKKVYNYYIINELIKYYRDEWNIMNIDEGINIYQKICEYLSECYSNENKYEDEKYINNEFNDEYSGKYGGREEVEENKLLTSNRKENDNGLSRLLRTILNKLRSYMERSKLKSLYNSHIVMFAWLQYLNDQQIEGLANKYMEELFKREESLIPSYEVEYQQKSANSGSDGGSKVKIYENIQSNWGKLMADKEVFGDKVYNKLYTQLNSMNYNYYDENREKLKELVNNVVEWVVILGNDGVVRLISSTLMHKFGRSVREKVANLSERYMEMKEDGRSDDDEEEEEGVVESDQLNVKRKKLIQLMEDIEESYMYFKSILPDYVNSNRDVQVNHYKVILKSMESFMNLIEASKSK</sequence>
<dbReference type="OrthoDB" id="4822at2759"/>
<dbReference type="OMA" id="EKCIGIY"/>
<proteinExistence type="predicted"/>
<organism evidence="4 5">
    <name type="scientific">Theileria orientalis strain Shintoku</name>
    <dbReference type="NCBI Taxonomy" id="869250"/>
    <lineage>
        <taxon>Eukaryota</taxon>
        <taxon>Sar</taxon>
        <taxon>Alveolata</taxon>
        <taxon>Apicomplexa</taxon>
        <taxon>Aconoidasida</taxon>
        <taxon>Piroplasmida</taxon>
        <taxon>Theileriidae</taxon>
        <taxon>Theileria</taxon>
    </lineage>
</organism>
<dbReference type="PROSITE" id="PS50174">
    <property type="entry name" value="G_PATCH"/>
    <property type="match status" value="1"/>
</dbReference>
<dbReference type="AlphaFoldDB" id="J4C2R8"/>
<dbReference type="InterPro" id="IPR000467">
    <property type="entry name" value="G_patch_dom"/>
</dbReference>
<dbReference type="EMBL" id="AP011946">
    <property type="protein sequence ID" value="BAM39166.1"/>
    <property type="molecule type" value="Genomic_DNA"/>
</dbReference>
<evidence type="ECO:0000313" key="4">
    <source>
        <dbReference type="EMBL" id="BAM39166.1"/>
    </source>
</evidence>
<evidence type="ECO:0000256" key="2">
    <source>
        <dbReference type="SAM" id="MobiDB-lite"/>
    </source>
</evidence>
<dbReference type="RefSeq" id="XP_009689467.1">
    <property type="nucleotide sequence ID" value="XM_009691172.1"/>
</dbReference>
<name>J4C2R8_THEOR</name>
<dbReference type="KEGG" id="tot:TOT_010000627"/>
<dbReference type="GO" id="GO:0003676">
    <property type="term" value="F:nucleic acid binding"/>
    <property type="evidence" value="ECO:0007669"/>
    <property type="project" value="InterPro"/>
</dbReference>
<gene>
    <name evidence="4" type="ORF">TOT_010000627</name>
</gene>
<feature type="coiled-coil region" evidence="1">
    <location>
        <begin position="189"/>
        <end position="237"/>
    </location>
</feature>
<dbReference type="STRING" id="869250.J4C2R8"/>
<dbReference type="eggNOG" id="KOG2184">
    <property type="taxonomic scope" value="Eukaryota"/>
</dbReference>